<dbReference type="AlphaFoldDB" id="A0AAR2LTD4"/>
<dbReference type="GO" id="GO:0005737">
    <property type="term" value="C:cytoplasm"/>
    <property type="evidence" value="ECO:0007669"/>
    <property type="project" value="TreeGrafter"/>
</dbReference>
<dbReference type="Gene3D" id="3.30.870.10">
    <property type="entry name" value="Endonuclease Chain A"/>
    <property type="match status" value="1"/>
</dbReference>
<dbReference type="InterPro" id="IPR012461">
    <property type="entry name" value="SACK1"/>
</dbReference>
<dbReference type="GO" id="GO:0007165">
    <property type="term" value="P:signal transduction"/>
    <property type="evidence" value="ECO:0007669"/>
    <property type="project" value="TreeGrafter"/>
</dbReference>
<evidence type="ECO:0000259" key="3">
    <source>
        <dbReference type="Pfam" id="PF07894"/>
    </source>
</evidence>
<feature type="region of interest" description="Disordered" evidence="2">
    <location>
        <begin position="1"/>
        <end position="20"/>
    </location>
</feature>
<reference evidence="4" key="2">
    <citation type="submission" date="2025-08" db="UniProtKB">
        <authorList>
            <consortium name="Ensembl"/>
        </authorList>
    </citation>
    <scope>IDENTIFICATION</scope>
</reference>
<feature type="domain" description="Scaffolding anchor of CK1" evidence="3">
    <location>
        <begin position="14"/>
        <end position="270"/>
    </location>
</feature>
<proteinExistence type="inferred from homology"/>
<dbReference type="GO" id="GO:0019901">
    <property type="term" value="F:protein kinase binding"/>
    <property type="evidence" value="ECO:0007669"/>
    <property type="project" value="TreeGrafter"/>
</dbReference>
<dbReference type="GeneTree" id="ENSGT00940000157889"/>
<dbReference type="SUPFAM" id="SSF56024">
    <property type="entry name" value="Phospholipase D/nuclease"/>
    <property type="match status" value="1"/>
</dbReference>
<comment type="similarity">
    <text evidence="1">Belongs to the FAM83 family.</text>
</comment>
<dbReference type="GO" id="GO:0016020">
    <property type="term" value="C:membrane"/>
    <property type="evidence" value="ECO:0007669"/>
    <property type="project" value="TreeGrafter"/>
</dbReference>
<evidence type="ECO:0000256" key="1">
    <source>
        <dbReference type="ARBA" id="ARBA00006937"/>
    </source>
</evidence>
<dbReference type="Ensembl" id="ENSPNAT00000049967.1">
    <property type="protein sequence ID" value="ENSPNAP00000079863.1"/>
    <property type="gene ID" value="ENSPNAG00000037301.1"/>
</dbReference>
<dbReference type="InterPro" id="IPR050944">
    <property type="entry name" value="FAM83"/>
</dbReference>
<accession>A0AAR2LTD4</accession>
<dbReference type="PANTHER" id="PTHR16181:SF29">
    <property type="entry name" value="PROTEIN FAM83A-RELATED"/>
    <property type="match status" value="1"/>
</dbReference>
<dbReference type="PANTHER" id="PTHR16181">
    <property type="entry name" value="PROTEIN FAM83A-RELATED"/>
    <property type="match status" value="1"/>
</dbReference>
<evidence type="ECO:0000256" key="2">
    <source>
        <dbReference type="SAM" id="MobiDB-lite"/>
    </source>
</evidence>
<protein>
    <submittedName>
        <fullName evidence="4">Family with sequence similarity 83 member B</fullName>
    </submittedName>
</protein>
<evidence type="ECO:0000313" key="5">
    <source>
        <dbReference type="Proteomes" id="UP001501920"/>
    </source>
</evidence>
<reference evidence="4" key="3">
    <citation type="submission" date="2025-09" db="UniProtKB">
        <authorList>
            <consortium name="Ensembl"/>
        </authorList>
    </citation>
    <scope>IDENTIFICATION</scope>
</reference>
<evidence type="ECO:0000313" key="4">
    <source>
        <dbReference type="Ensembl" id="ENSPNAP00000079863.1"/>
    </source>
</evidence>
<dbReference type="Pfam" id="PF07894">
    <property type="entry name" value="SACK1"/>
    <property type="match status" value="1"/>
</dbReference>
<sequence length="374" mass="43389">HSKSTQTSSKSKHEKPEDYIQPHYKESYRLAIDSLVSGGKHVYQEFIKAEKIMSFLSEDEISFIIQNAEQLPVCVQPEEVERPADEEASTGTYWPTHSDAPPPDLDLGWPEVIHSRLQTNIDLLYHPPRLNSSTIKEVVRKHIQDARQVIAIAMDVFTDVDIFKEVVDAAVKGVPVYILLDHNQFKTLSFLQNMRVRTVKGQEYLCRSGAKFHGGMGQKFLIVDCHTVFFGSYSFMWSFEKIHLSMVQVITGKLVESYDEEFRTLYARSTIPEELQPQEISSERRLNGKMEGYLGHPTKMFERSDQLRHTLDSVYRQTCERQPGFKSTLDDLPNPIAHQSRFLQETTDFNKRELEECRNKFRTRTAECRQRKHV</sequence>
<keyword evidence="5" id="KW-1185">Reference proteome</keyword>
<dbReference type="Proteomes" id="UP001501920">
    <property type="component" value="Chromosome 5"/>
</dbReference>
<reference evidence="4 5" key="1">
    <citation type="submission" date="2020-10" db="EMBL/GenBank/DDBJ databases">
        <title>Pygocentrus nattereri (red-bellied piranha) genome, fPygNat1, primary haplotype.</title>
        <authorList>
            <person name="Myers G."/>
            <person name="Meyer A."/>
            <person name="Karagic N."/>
            <person name="Pippel M."/>
            <person name="Winkler S."/>
            <person name="Tracey A."/>
            <person name="Wood J."/>
            <person name="Formenti G."/>
            <person name="Howe K."/>
            <person name="Fedrigo O."/>
            <person name="Jarvis E.D."/>
        </authorList>
    </citation>
    <scope>NUCLEOTIDE SEQUENCE [LARGE SCALE GENOMIC DNA]</scope>
</reference>
<name>A0AAR2LTD4_PYGNA</name>
<organism evidence="4 5">
    <name type="scientific">Pygocentrus nattereri</name>
    <name type="common">Red-bellied piranha</name>
    <dbReference type="NCBI Taxonomy" id="42514"/>
    <lineage>
        <taxon>Eukaryota</taxon>
        <taxon>Metazoa</taxon>
        <taxon>Chordata</taxon>
        <taxon>Craniata</taxon>
        <taxon>Vertebrata</taxon>
        <taxon>Euteleostomi</taxon>
        <taxon>Actinopterygii</taxon>
        <taxon>Neopterygii</taxon>
        <taxon>Teleostei</taxon>
        <taxon>Ostariophysi</taxon>
        <taxon>Characiformes</taxon>
        <taxon>Characoidei</taxon>
        <taxon>Pygocentrus</taxon>
    </lineage>
</organism>